<evidence type="ECO:0000313" key="2">
    <source>
        <dbReference type="Proteomes" id="UP001172109"/>
    </source>
</evidence>
<comment type="caution">
    <text evidence="1">The sequence shown here is derived from an EMBL/GenBank/DDBJ whole genome shotgun (WGS) entry which is preliminary data.</text>
</comment>
<dbReference type="EMBL" id="JAUJQS010000045">
    <property type="protein sequence ID" value="MDN7570058.1"/>
    <property type="molecule type" value="Genomic_DNA"/>
</dbReference>
<evidence type="ECO:0000313" key="1">
    <source>
        <dbReference type="EMBL" id="MDN7570058.1"/>
    </source>
</evidence>
<dbReference type="RefSeq" id="WP_137910185.1">
    <property type="nucleotide sequence ID" value="NZ_CADEUY010000014.1"/>
</dbReference>
<dbReference type="AlphaFoldDB" id="A0AAP4VJS8"/>
<gene>
    <name evidence="1" type="ORF">QZM56_36815</name>
</gene>
<dbReference type="Proteomes" id="UP001172109">
    <property type="component" value="Unassembled WGS sequence"/>
</dbReference>
<sequence>MKYYVLSQRADPGCPIGMLNGALYDKYYQDTTSVGVGYFPWYANPSRGKAHEKFPDGVVFITQDDRYDFDVRADLGFHYLMSERFGAVVSELNVPMVDVAPVRILSLEGTPASGDGYCVAIFPSFRPEEVDGGESKFVDGKFGGIARIRKLVVSDDFACPIFKLIGMEGSSNALICSEEFRHEAIRRGIKGVEFLDAESVDWPAVKPV</sequence>
<protein>
    <recommendedName>
        <fullName evidence="3">Immunity protein 43 domain-containing protein</fullName>
    </recommendedName>
</protein>
<name>A0AAP4VJS8_9BURK</name>
<reference evidence="1" key="1">
    <citation type="submission" date="2023-07" db="EMBL/GenBank/DDBJ databases">
        <title>A collection of bacterial strains from the Burkholderia cepacia Research Laboratory and Repository.</title>
        <authorList>
            <person name="Lipuma J."/>
            <person name="Spilker T."/>
            <person name="Caverly L."/>
        </authorList>
    </citation>
    <scope>NUCLEOTIDE SEQUENCE</scope>
    <source>
        <strain evidence="1">AU44979</strain>
    </source>
</reference>
<accession>A0AAP4VJS8</accession>
<organism evidence="1 2">
    <name type="scientific">Burkholderia contaminans</name>
    <dbReference type="NCBI Taxonomy" id="488447"/>
    <lineage>
        <taxon>Bacteria</taxon>
        <taxon>Pseudomonadati</taxon>
        <taxon>Pseudomonadota</taxon>
        <taxon>Betaproteobacteria</taxon>
        <taxon>Burkholderiales</taxon>
        <taxon>Burkholderiaceae</taxon>
        <taxon>Burkholderia</taxon>
        <taxon>Burkholderia cepacia complex</taxon>
    </lineage>
</organism>
<evidence type="ECO:0008006" key="3">
    <source>
        <dbReference type="Google" id="ProtNLM"/>
    </source>
</evidence>
<proteinExistence type="predicted"/>